<dbReference type="EMBL" id="SMUV01000056">
    <property type="protein sequence ID" value="TDK50452.1"/>
    <property type="molecule type" value="Genomic_DNA"/>
</dbReference>
<accession>A0A4R5VE48</accession>
<evidence type="ECO:0000259" key="2">
    <source>
        <dbReference type="Pfam" id="PF09976"/>
    </source>
</evidence>
<sequence length="224" mass="23563">MSDADSFIEEVTEEVRRDRLFAMFRRYGWIAVVVIVAVVGGAAYNEYRKAQDTAAAQALGDAMLAALESDAAADRAAALADIRAGSPGGEAVLDFMTAAARAEAGEIAAAVADLEDIARNGELPEIYRQIASFKALVLQAGTLPADARRMQFEALASPGAPLRLLAEEQIALIDISEGATEAALDRLQAILQDAEADVVLQQRVRQVIVALGGTPAATPGRQQG</sequence>
<protein>
    <submittedName>
        <fullName evidence="3">Tetratricopeptide repeat protein</fullName>
    </submittedName>
</protein>
<dbReference type="InterPro" id="IPR018704">
    <property type="entry name" value="SecYEG/CpoB_TPR"/>
</dbReference>
<name>A0A4R5VE48_9RHOB</name>
<dbReference type="Proteomes" id="UP000295301">
    <property type="component" value="Unassembled WGS sequence"/>
</dbReference>
<evidence type="ECO:0000313" key="3">
    <source>
        <dbReference type="EMBL" id="TDK50452.1"/>
    </source>
</evidence>
<keyword evidence="1" id="KW-0472">Membrane</keyword>
<dbReference type="AlphaFoldDB" id="A0A4R5VE48"/>
<keyword evidence="4" id="KW-1185">Reference proteome</keyword>
<evidence type="ECO:0000256" key="1">
    <source>
        <dbReference type="SAM" id="Phobius"/>
    </source>
</evidence>
<reference evidence="3 4" key="1">
    <citation type="submission" date="2019-03" db="EMBL/GenBank/DDBJ databases">
        <title>Ruegeria lutea sp. nov., a novel strain, isolated from marine sediment, the Masan Bay, South Korea.</title>
        <authorList>
            <person name="Kim J."/>
            <person name="Kim D.-Y."/>
            <person name="Lee S.-S."/>
        </authorList>
    </citation>
    <scope>NUCLEOTIDE SEQUENCE [LARGE SCALE GENOMIC DNA]</scope>
    <source>
        <strain evidence="3 4">318-1</strain>
    </source>
</reference>
<proteinExistence type="predicted"/>
<keyword evidence="1" id="KW-1133">Transmembrane helix</keyword>
<keyword evidence="1" id="KW-0812">Transmembrane</keyword>
<dbReference type="Pfam" id="PF09976">
    <property type="entry name" value="TPR_21"/>
    <property type="match status" value="1"/>
</dbReference>
<feature type="transmembrane region" description="Helical" evidence="1">
    <location>
        <begin position="26"/>
        <end position="44"/>
    </location>
</feature>
<comment type="caution">
    <text evidence="3">The sequence shown here is derived from an EMBL/GenBank/DDBJ whole genome shotgun (WGS) entry which is preliminary data.</text>
</comment>
<dbReference type="OrthoDB" id="7173339at2"/>
<gene>
    <name evidence="3" type="ORF">E1832_06465</name>
</gene>
<feature type="domain" description="Ancillary SecYEG translocon subunit/Cell division coordinator CpoB TPR" evidence="2">
    <location>
        <begin position="29"/>
        <end position="133"/>
    </location>
</feature>
<dbReference type="RefSeq" id="WP_133358919.1">
    <property type="nucleotide sequence ID" value="NZ_SMUV01000056.1"/>
</dbReference>
<evidence type="ECO:0000313" key="4">
    <source>
        <dbReference type="Proteomes" id="UP000295301"/>
    </source>
</evidence>
<organism evidence="3 4">
    <name type="scientific">Antarcticimicrobium luteum</name>
    <dbReference type="NCBI Taxonomy" id="2547397"/>
    <lineage>
        <taxon>Bacteria</taxon>
        <taxon>Pseudomonadati</taxon>
        <taxon>Pseudomonadota</taxon>
        <taxon>Alphaproteobacteria</taxon>
        <taxon>Rhodobacterales</taxon>
        <taxon>Paracoccaceae</taxon>
        <taxon>Antarcticimicrobium</taxon>
    </lineage>
</organism>